<comment type="caution">
    <text evidence="2">The sequence shown here is derived from an EMBL/GenBank/DDBJ whole genome shotgun (WGS) entry which is preliminary data.</text>
</comment>
<sequence length="233" mass="25385">DDPTPTKAAPTVPGPKPATQTPNYDNDEANENLARAMQLILDARGRVLTLSEQRMILPQISALAHSQMITPFDLAPVIGWNSTLAHPLCVALITASSSSTQEGTGTGHLEEEEDGETGMSPFLEVLTTLPPTLATFDLMGREVRDLIKARVLGPFVSGCIRWLEDAEREERGGSDRGVVGVVNLCRFYHSLIKLSIVSPEDDEEVVEMKQFSLRYSRLQEANGLFRVLAVGGV</sequence>
<organism evidence="2 3">
    <name type="scientific">Marasmius crinis-equi</name>
    <dbReference type="NCBI Taxonomy" id="585013"/>
    <lineage>
        <taxon>Eukaryota</taxon>
        <taxon>Fungi</taxon>
        <taxon>Dikarya</taxon>
        <taxon>Basidiomycota</taxon>
        <taxon>Agaricomycotina</taxon>
        <taxon>Agaricomycetes</taxon>
        <taxon>Agaricomycetidae</taxon>
        <taxon>Agaricales</taxon>
        <taxon>Marasmiineae</taxon>
        <taxon>Marasmiaceae</taxon>
        <taxon>Marasmius</taxon>
    </lineage>
</organism>
<evidence type="ECO:0008006" key="4">
    <source>
        <dbReference type="Google" id="ProtNLM"/>
    </source>
</evidence>
<dbReference type="Proteomes" id="UP001465976">
    <property type="component" value="Unassembled WGS sequence"/>
</dbReference>
<proteinExistence type="predicted"/>
<feature type="region of interest" description="Disordered" evidence="1">
    <location>
        <begin position="1"/>
        <end position="27"/>
    </location>
</feature>
<keyword evidence="3" id="KW-1185">Reference proteome</keyword>
<dbReference type="InterPro" id="IPR019312">
    <property type="entry name" value="CNOT11"/>
</dbReference>
<evidence type="ECO:0000256" key="1">
    <source>
        <dbReference type="SAM" id="MobiDB-lite"/>
    </source>
</evidence>
<gene>
    <name evidence="2" type="ORF">V5O48_009470</name>
</gene>
<dbReference type="Pfam" id="PF10155">
    <property type="entry name" value="CNOT11"/>
    <property type="match status" value="1"/>
</dbReference>
<evidence type="ECO:0000313" key="3">
    <source>
        <dbReference type="Proteomes" id="UP001465976"/>
    </source>
</evidence>
<accession>A0ABR3FB51</accession>
<dbReference type="EMBL" id="JBAHYK010000624">
    <property type="protein sequence ID" value="KAL0572483.1"/>
    <property type="molecule type" value="Genomic_DNA"/>
</dbReference>
<reference evidence="2 3" key="1">
    <citation type="submission" date="2024-02" db="EMBL/GenBank/DDBJ databases">
        <title>A draft genome for the cacao thread blight pathogen Marasmius crinis-equi.</title>
        <authorList>
            <person name="Cohen S.P."/>
            <person name="Baruah I.K."/>
            <person name="Amoako-Attah I."/>
            <person name="Bukari Y."/>
            <person name="Meinhardt L.W."/>
            <person name="Bailey B.A."/>
        </authorList>
    </citation>
    <scope>NUCLEOTIDE SEQUENCE [LARGE SCALE GENOMIC DNA]</scope>
    <source>
        <strain evidence="2 3">GH-76</strain>
    </source>
</reference>
<protein>
    <recommendedName>
        <fullName evidence="4">CCR4-NOT transcription complex subunit 11</fullName>
    </recommendedName>
</protein>
<evidence type="ECO:0000313" key="2">
    <source>
        <dbReference type="EMBL" id="KAL0572483.1"/>
    </source>
</evidence>
<name>A0ABR3FB51_9AGAR</name>
<feature type="non-terminal residue" evidence="2">
    <location>
        <position position="1"/>
    </location>
</feature>